<dbReference type="Gene3D" id="3.30.1600.10">
    <property type="entry name" value="SIR2/SIRT2 'Small Domain"/>
    <property type="match status" value="1"/>
</dbReference>
<dbReference type="AlphaFoldDB" id="A0A0R2BJW4"/>
<dbReference type="PANTHER" id="PTHR11085:SF4">
    <property type="entry name" value="NAD-DEPENDENT PROTEIN DEACYLASE"/>
    <property type="match status" value="1"/>
</dbReference>
<dbReference type="GO" id="GO:0017136">
    <property type="term" value="F:histone deacetylase activity, NAD-dependent"/>
    <property type="evidence" value="ECO:0007669"/>
    <property type="project" value="TreeGrafter"/>
</dbReference>
<sequence length="236" mass="26401">MLPAIVNLAANIQAAHKIVFLTGAGVSTHSGIPDYRSKSGLYAHHANPEYLLSHENLQDHPQDFYDFVQQQMYYPEAKPNLIHQEIAIICQNKGILITQNVDGLDQQAGNQHLIEFHGNLYDLYCQKCGQTIDYEQYQQDYHHPEDGGIIRPRIVLYGESIDPLVIQDSIAALTAADLVIIVGTSFRVYPFAQLLQYCSPTTAIFAINNEPITTSGIELLQMDALTAFTKLKEVLD</sequence>
<evidence type="ECO:0000256" key="4">
    <source>
        <dbReference type="PROSITE-ProRule" id="PRU00236"/>
    </source>
</evidence>
<feature type="domain" description="Deacetylase sirtuin-type" evidence="5">
    <location>
        <begin position="1"/>
        <end position="236"/>
    </location>
</feature>
<gene>
    <name evidence="6" type="ORF">FC84_GL000496</name>
</gene>
<dbReference type="InterPro" id="IPR003000">
    <property type="entry name" value="Sirtuin"/>
</dbReference>
<evidence type="ECO:0000256" key="1">
    <source>
        <dbReference type="ARBA" id="ARBA00012928"/>
    </source>
</evidence>
<dbReference type="PANTHER" id="PTHR11085">
    <property type="entry name" value="NAD-DEPENDENT PROTEIN DEACYLASE SIRTUIN-5, MITOCHONDRIAL-RELATED"/>
    <property type="match status" value="1"/>
</dbReference>
<protein>
    <recommendedName>
        <fullName evidence="1">protein acetyllysine N-acetyltransferase</fullName>
        <ecNumber evidence="1">2.3.1.286</ecNumber>
    </recommendedName>
</protein>
<dbReference type="PATRIC" id="fig|1423738.3.peg.506"/>
<dbReference type="InterPro" id="IPR026590">
    <property type="entry name" value="Ssirtuin_cat_dom"/>
</dbReference>
<evidence type="ECO:0000256" key="2">
    <source>
        <dbReference type="ARBA" id="ARBA00022679"/>
    </source>
</evidence>
<dbReference type="SUPFAM" id="SSF52467">
    <property type="entry name" value="DHS-like NAD/FAD-binding domain"/>
    <property type="match status" value="1"/>
</dbReference>
<dbReference type="Proteomes" id="UP000051813">
    <property type="component" value="Unassembled WGS sequence"/>
</dbReference>
<dbReference type="Pfam" id="PF02146">
    <property type="entry name" value="SIR2"/>
    <property type="match status" value="1"/>
</dbReference>
<dbReference type="InterPro" id="IPR026591">
    <property type="entry name" value="Sirtuin_cat_small_dom_sf"/>
</dbReference>
<evidence type="ECO:0000259" key="5">
    <source>
        <dbReference type="PROSITE" id="PS50305"/>
    </source>
</evidence>
<proteinExistence type="predicted"/>
<organism evidence="6 7">
    <name type="scientific">Lapidilactobacillus dextrinicus DSM 20335</name>
    <dbReference type="NCBI Taxonomy" id="1423738"/>
    <lineage>
        <taxon>Bacteria</taxon>
        <taxon>Bacillati</taxon>
        <taxon>Bacillota</taxon>
        <taxon>Bacilli</taxon>
        <taxon>Lactobacillales</taxon>
        <taxon>Lactobacillaceae</taxon>
        <taxon>Lapidilactobacillus</taxon>
    </lineage>
</organism>
<dbReference type="RefSeq" id="WP_057753570.1">
    <property type="nucleotide sequence ID" value="NZ_AYYK01000001.1"/>
</dbReference>
<dbReference type="NCBIfam" id="NF001752">
    <property type="entry name" value="PRK00481.1-1"/>
    <property type="match status" value="1"/>
</dbReference>
<dbReference type="Gene3D" id="3.40.50.1220">
    <property type="entry name" value="TPP-binding domain"/>
    <property type="match status" value="1"/>
</dbReference>
<keyword evidence="7" id="KW-1185">Reference proteome</keyword>
<evidence type="ECO:0000256" key="3">
    <source>
        <dbReference type="ARBA" id="ARBA00023027"/>
    </source>
</evidence>
<dbReference type="EC" id="2.3.1.286" evidence="1"/>
<accession>A0A0R2BJW4</accession>
<comment type="caution">
    <text evidence="6">The sequence shown here is derived from an EMBL/GenBank/DDBJ whole genome shotgun (WGS) entry which is preliminary data.</text>
</comment>
<name>A0A0R2BJW4_9LACO</name>
<reference evidence="6 7" key="1">
    <citation type="journal article" date="2015" name="Genome Announc.">
        <title>Expanding the biotechnology potential of lactobacilli through comparative genomics of 213 strains and associated genera.</title>
        <authorList>
            <person name="Sun Z."/>
            <person name="Harris H.M."/>
            <person name="McCann A."/>
            <person name="Guo C."/>
            <person name="Argimon S."/>
            <person name="Zhang W."/>
            <person name="Yang X."/>
            <person name="Jeffery I.B."/>
            <person name="Cooney J.C."/>
            <person name="Kagawa T.F."/>
            <person name="Liu W."/>
            <person name="Song Y."/>
            <person name="Salvetti E."/>
            <person name="Wrobel A."/>
            <person name="Rasinkangas P."/>
            <person name="Parkhill J."/>
            <person name="Rea M.C."/>
            <person name="O'Sullivan O."/>
            <person name="Ritari J."/>
            <person name="Douillard F.P."/>
            <person name="Paul Ross R."/>
            <person name="Yang R."/>
            <person name="Briner A.E."/>
            <person name="Felis G.E."/>
            <person name="de Vos W.M."/>
            <person name="Barrangou R."/>
            <person name="Klaenhammer T.R."/>
            <person name="Caufield P.W."/>
            <person name="Cui Y."/>
            <person name="Zhang H."/>
            <person name="O'Toole P.W."/>
        </authorList>
    </citation>
    <scope>NUCLEOTIDE SEQUENCE [LARGE SCALE GENOMIC DNA]</scope>
    <source>
        <strain evidence="6 7">DSM 20335</strain>
    </source>
</reference>
<dbReference type="InterPro" id="IPR050134">
    <property type="entry name" value="NAD-dep_sirtuin_deacylases"/>
</dbReference>
<dbReference type="InterPro" id="IPR029035">
    <property type="entry name" value="DHS-like_NAD/FAD-binding_dom"/>
</dbReference>
<keyword evidence="3" id="KW-0520">NAD</keyword>
<comment type="caution">
    <text evidence="4">Lacks conserved residue(s) required for the propagation of feature annotation.</text>
</comment>
<dbReference type="OrthoDB" id="9800582at2"/>
<dbReference type="EMBL" id="AYYK01000001">
    <property type="protein sequence ID" value="KRM79800.1"/>
    <property type="molecule type" value="Genomic_DNA"/>
</dbReference>
<keyword evidence="2" id="KW-0808">Transferase</keyword>
<evidence type="ECO:0000313" key="7">
    <source>
        <dbReference type="Proteomes" id="UP000051813"/>
    </source>
</evidence>
<dbReference type="PROSITE" id="PS50305">
    <property type="entry name" value="SIRTUIN"/>
    <property type="match status" value="1"/>
</dbReference>
<dbReference type="STRING" id="1423738.FC84_GL000496"/>
<dbReference type="GO" id="GO:0070403">
    <property type="term" value="F:NAD+ binding"/>
    <property type="evidence" value="ECO:0007669"/>
    <property type="project" value="InterPro"/>
</dbReference>
<evidence type="ECO:0000313" key="6">
    <source>
        <dbReference type="EMBL" id="KRM79800.1"/>
    </source>
</evidence>